<feature type="region of interest" description="Disordered" evidence="1">
    <location>
        <begin position="1"/>
        <end position="28"/>
    </location>
</feature>
<protein>
    <submittedName>
        <fullName evidence="2">Uncharacterized protein</fullName>
    </submittedName>
</protein>
<evidence type="ECO:0000256" key="1">
    <source>
        <dbReference type="SAM" id="MobiDB-lite"/>
    </source>
</evidence>
<dbReference type="EMBL" id="SPMZ01000027">
    <property type="protein sequence ID" value="NMQ19490.1"/>
    <property type="molecule type" value="Genomic_DNA"/>
</dbReference>
<gene>
    <name evidence="2" type="ORF">E4P82_09945</name>
</gene>
<evidence type="ECO:0000313" key="2">
    <source>
        <dbReference type="EMBL" id="NMQ19490.1"/>
    </source>
</evidence>
<proteinExistence type="predicted"/>
<dbReference type="RefSeq" id="WP_169248748.1">
    <property type="nucleotide sequence ID" value="NZ_SPMZ01000027.1"/>
</dbReference>
<reference evidence="2 3" key="1">
    <citation type="submission" date="2019-03" db="EMBL/GenBank/DDBJ databases">
        <title>Metabolic reconstructions from genomes of highly enriched 'Candidatus Accumulibacter' and 'Candidatus Competibacter' bioreactor populations.</title>
        <authorList>
            <person name="Annavajhala M.K."/>
            <person name="Welles L."/>
            <person name="Abbas B."/>
            <person name="Sorokin D."/>
            <person name="Park H."/>
            <person name="Van Loosdrecht M."/>
            <person name="Chandran K."/>
        </authorList>
    </citation>
    <scope>NUCLEOTIDE SEQUENCE [LARGE SCALE GENOMIC DNA]</scope>
    <source>
        <strain evidence="2 3">SBR_G</strain>
    </source>
</reference>
<evidence type="ECO:0000313" key="3">
    <source>
        <dbReference type="Proteomes" id="UP000760480"/>
    </source>
</evidence>
<organism evidence="2 3">
    <name type="scientific">Candidatus Competibacter phosphatis</name>
    <dbReference type="NCBI Taxonomy" id="221280"/>
    <lineage>
        <taxon>Bacteria</taxon>
        <taxon>Pseudomonadati</taxon>
        <taxon>Pseudomonadota</taxon>
        <taxon>Gammaproteobacteria</taxon>
        <taxon>Candidatus Competibacteraceae</taxon>
        <taxon>Candidatus Competibacter</taxon>
    </lineage>
</organism>
<keyword evidence="3" id="KW-1185">Reference proteome</keyword>
<feature type="compositionally biased region" description="Low complexity" evidence="1">
    <location>
        <begin position="19"/>
        <end position="28"/>
    </location>
</feature>
<accession>A0ABX1TM31</accession>
<comment type="caution">
    <text evidence="2">The sequence shown here is derived from an EMBL/GenBank/DDBJ whole genome shotgun (WGS) entry which is preliminary data.</text>
</comment>
<sequence>MQHGFLTLPPHSAPPPTATPAEPTIATTEPATSAHPLEILGPFGTPGAGVVIPVKSAPLR</sequence>
<dbReference type="Proteomes" id="UP000760480">
    <property type="component" value="Unassembled WGS sequence"/>
</dbReference>
<name>A0ABX1TM31_9GAMM</name>